<evidence type="ECO:0000313" key="1">
    <source>
        <dbReference type="EMBL" id="MVM93939.1"/>
    </source>
</evidence>
<comment type="caution">
    <text evidence="1">The sequence shown here is derived from an EMBL/GenBank/DDBJ whole genome shotgun (WGS) entry which is preliminary data.</text>
</comment>
<dbReference type="RefSeq" id="WP_157010879.1">
    <property type="nucleotide sequence ID" value="NZ_WPIP01000359.1"/>
</dbReference>
<dbReference type="Proteomes" id="UP000439424">
    <property type="component" value="Unassembled WGS sequence"/>
</dbReference>
<dbReference type="SUPFAM" id="SSF51735">
    <property type="entry name" value="NAD(P)-binding Rossmann-fold domains"/>
    <property type="match status" value="1"/>
</dbReference>
<reference evidence="1 2" key="1">
    <citation type="submission" date="2019-11" db="EMBL/GenBank/DDBJ databases">
        <title>Multidrug-resistant Acinetobacter baumannii moving toward extensively drug-resistant over fifteen years in South of Brazil.</title>
        <authorList>
            <person name="Fedrigo N.H."/>
            <person name="Cerdeira L."/>
            <person name="Fuga B."/>
            <person name="Marini P.V.B."/>
            <person name="Shinohara D.R."/>
            <person name="Carrara-Marroni F.E."/>
            <person name="Lincopan N."/>
            <person name="Tognim M.C.B."/>
        </authorList>
    </citation>
    <scope>NUCLEOTIDE SEQUENCE [LARGE SCALE GENOMIC DNA]</scope>
    <source>
        <strain evidence="1 2">Ac576</strain>
    </source>
</reference>
<feature type="non-terminal residue" evidence="1">
    <location>
        <position position="42"/>
    </location>
</feature>
<protein>
    <submittedName>
        <fullName evidence="1">SDR family NAD(P)-dependent oxidoreductase</fullName>
    </submittedName>
</protein>
<gene>
    <name evidence="1" type="ORF">GNY86_20615</name>
</gene>
<dbReference type="InterPro" id="IPR002347">
    <property type="entry name" value="SDR_fam"/>
</dbReference>
<proteinExistence type="predicted"/>
<dbReference type="Pfam" id="PF00106">
    <property type="entry name" value="adh_short"/>
    <property type="match status" value="1"/>
</dbReference>
<dbReference type="EMBL" id="WPIP01000359">
    <property type="protein sequence ID" value="MVM93939.1"/>
    <property type="molecule type" value="Genomic_DNA"/>
</dbReference>
<dbReference type="AlphaFoldDB" id="A0A6I4HW94"/>
<dbReference type="InterPro" id="IPR036291">
    <property type="entry name" value="NAD(P)-bd_dom_sf"/>
</dbReference>
<sequence>MSKYKLKDKVVVITGSTGGLGLAIAQALQAKGAKLALLDLDL</sequence>
<organism evidence="1 2">
    <name type="scientific">Acinetobacter baumannii</name>
    <dbReference type="NCBI Taxonomy" id="470"/>
    <lineage>
        <taxon>Bacteria</taxon>
        <taxon>Pseudomonadati</taxon>
        <taxon>Pseudomonadota</taxon>
        <taxon>Gammaproteobacteria</taxon>
        <taxon>Moraxellales</taxon>
        <taxon>Moraxellaceae</taxon>
        <taxon>Acinetobacter</taxon>
        <taxon>Acinetobacter calcoaceticus/baumannii complex</taxon>
    </lineage>
</organism>
<name>A0A6I4HW94_ACIBA</name>
<dbReference type="Gene3D" id="3.40.50.720">
    <property type="entry name" value="NAD(P)-binding Rossmann-like Domain"/>
    <property type="match status" value="1"/>
</dbReference>
<accession>A0A6I4HW94</accession>
<evidence type="ECO:0000313" key="2">
    <source>
        <dbReference type="Proteomes" id="UP000439424"/>
    </source>
</evidence>